<evidence type="ECO:0000256" key="1">
    <source>
        <dbReference type="ARBA" id="ARBA00022614"/>
    </source>
</evidence>
<keyword evidence="2" id="KW-0677">Repeat</keyword>
<dbReference type="InterPro" id="IPR051261">
    <property type="entry name" value="NLR"/>
</dbReference>
<dbReference type="InterPro" id="IPR001611">
    <property type="entry name" value="Leu-rich_rpt"/>
</dbReference>
<reference evidence="3" key="4">
    <citation type="submission" date="2025-09" db="UniProtKB">
        <authorList>
            <consortium name="Ensembl"/>
        </authorList>
    </citation>
    <scope>IDENTIFICATION</scope>
</reference>
<evidence type="ECO:0000313" key="3">
    <source>
        <dbReference type="Ensembl" id="ENSAMXP00000040551.1"/>
    </source>
</evidence>
<dbReference type="SUPFAM" id="SSF52047">
    <property type="entry name" value="RNI-like"/>
    <property type="match status" value="1"/>
</dbReference>
<sequence>VSLFTCWITKLKLLYNSVHQLSGCSLTSEICGLLGSALQVQNSPLRELDLSNNNLLDSGVKQFLPVLKHPHCKLETLKSVLSLFLKMSFNKCFCSHFKSYDLTLNKSLIKNKYFCFYSPIVCFFSRSHDITAFSSSSISTRCCVLFTVDLHGNACPKCNYGAQQWTNSYFIKREDTRLKGDGTKITGGPQSFEKNSR</sequence>
<dbReference type="Gene3D" id="3.80.10.10">
    <property type="entry name" value="Ribonuclease Inhibitor"/>
    <property type="match status" value="1"/>
</dbReference>
<reference evidence="4" key="1">
    <citation type="submission" date="2013-03" db="EMBL/GenBank/DDBJ databases">
        <authorList>
            <person name="Jeffery W."/>
            <person name="Warren W."/>
            <person name="Wilson R.K."/>
        </authorList>
    </citation>
    <scope>NUCLEOTIDE SEQUENCE</scope>
    <source>
        <strain evidence="4">female</strain>
    </source>
</reference>
<organism evidence="3 4">
    <name type="scientific">Astyanax mexicanus</name>
    <name type="common">Blind cave fish</name>
    <name type="synonym">Astyanax fasciatus mexicanus</name>
    <dbReference type="NCBI Taxonomy" id="7994"/>
    <lineage>
        <taxon>Eukaryota</taxon>
        <taxon>Metazoa</taxon>
        <taxon>Chordata</taxon>
        <taxon>Craniata</taxon>
        <taxon>Vertebrata</taxon>
        <taxon>Euteleostomi</taxon>
        <taxon>Actinopterygii</taxon>
        <taxon>Neopterygii</taxon>
        <taxon>Teleostei</taxon>
        <taxon>Ostariophysi</taxon>
        <taxon>Characiformes</taxon>
        <taxon>Characoidei</taxon>
        <taxon>Acestrorhamphidae</taxon>
        <taxon>Acestrorhamphinae</taxon>
        <taxon>Astyanax</taxon>
    </lineage>
</organism>
<name>A0A3B1JFP3_ASTMX</name>
<evidence type="ECO:0000313" key="4">
    <source>
        <dbReference type="Proteomes" id="UP000018467"/>
    </source>
</evidence>
<dbReference type="InterPro" id="IPR032675">
    <property type="entry name" value="LRR_dom_sf"/>
</dbReference>
<dbReference type="Proteomes" id="UP000018467">
    <property type="component" value="Unassembled WGS sequence"/>
</dbReference>
<reference evidence="3" key="3">
    <citation type="submission" date="2025-08" db="UniProtKB">
        <authorList>
            <consortium name="Ensembl"/>
        </authorList>
    </citation>
    <scope>IDENTIFICATION</scope>
</reference>
<dbReference type="AlphaFoldDB" id="A0A3B1JFP3"/>
<dbReference type="Bgee" id="ENSAMXG00000039938">
    <property type="expression patterns" value="Expressed in intestine and 14 other cell types or tissues"/>
</dbReference>
<evidence type="ECO:0000256" key="2">
    <source>
        <dbReference type="ARBA" id="ARBA00022737"/>
    </source>
</evidence>
<dbReference type="SMART" id="SM00368">
    <property type="entry name" value="LRR_RI"/>
    <property type="match status" value="1"/>
</dbReference>
<dbReference type="PANTHER" id="PTHR24106">
    <property type="entry name" value="NACHT, LRR AND CARD DOMAINS-CONTAINING"/>
    <property type="match status" value="1"/>
</dbReference>
<accession>A0A3B1JFP3</accession>
<proteinExistence type="predicted"/>
<keyword evidence="4" id="KW-1185">Reference proteome</keyword>
<dbReference type="Ensembl" id="ENSAMXT00000036487.1">
    <property type="protein sequence ID" value="ENSAMXP00000040551.1"/>
    <property type="gene ID" value="ENSAMXG00000039938.1"/>
</dbReference>
<reference evidence="4" key="2">
    <citation type="journal article" date="2014" name="Nat. Commun.">
        <title>The cavefish genome reveals candidate genes for eye loss.</title>
        <authorList>
            <person name="McGaugh S.E."/>
            <person name="Gross J.B."/>
            <person name="Aken B."/>
            <person name="Blin M."/>
            <person name="Borowsky R."/>
            <person name="Chalopin D."/>
            <person name="Hinaux H."/>
            <person name="Jeffery W.R."/>
            <person name="Keene A."/>
            <person name="Ma L."/>
            <person name="Minx P."/>
            <person name="Murphy D."/>
            <person name="O'Quin K.E."/>
            <person name="Retaux S."/>
            <person name="Rohner N."/>
            <person name="Searle S.M."/>
            <person name="Stahl B.A."/>
            <person name="Tabin C."/>
            <person name="Volff J.N."/>
            <person name="Yoshizawa M."/>
            <person name="Warren W.C."/>
        </authorList>
    </citation>
    <scope>NUCLEOTIDE SEQUENCE [LARGE SCALE GENOMIC DNA]</scope>
    <source>
        <strain evidence="4">female</strain>
    </source>
</reference>
<keyword evidence="1" id="KW-0433">Leucine-rich repeat</keyword>
<dbReference type="InParanoid" id="A0A3B1JFP3"/>
<dbReference type="PROSITE" id="PS51450">
    <property type="entry name" value="LRR"/>
    <property type="match status" value="1"/>
</dbReference>
<protein>
    <submittedName>
        <fullName evidence="3">Uncharacterized protein</fullName>
    </submittedName>
</protein>